<evidence type="ECO:0000313" key="2">
    <source>
        <dbReference type="Proteomes" id="UP001150266"/>
    </source>
</evidence>
<gene>
    <name evidence="1" type="ORF">J3R30DRAFT_3216306</name>
</gene>
<feature type="non-terminal residue" evidence="1">
    <location>
        <position position="84"/>
    </location>
</feature>
<comment type="caution">
    <text evidence="1">The sequence shown here is derived from an EMBL/GenBank/DDBJ whole genome shotgun (WGS) entry which is preliminary data.</text>
</comment>
<keyword evidence="2" id="KW-1185">Reference proteome</keyword>
<accession>A0A9W9ADH7</accession>
<organism evidence="1 2">
    <name type="scientific">Lentinula aciculospora</name>
    <dbReference type="NCBI Taxonomy" id="153920"/>
    <lineage>
        <taxon>Eukaryota</taxon>
        <taxon>Fungi</taxon>
        <taxon>Dikarya</taxon>
        <taxon>Basidiomycota</taxon>
        <taxon>Agaricomycotina</taxon>
        <taxon>Agaricomycetes</taxon>
        <taxon>Agaricomycetidae</taxon>
        <taxon>Agaricales</taxon>
        <taxon>Marasmiineae</taxon>
        <taxon>Omphalotaceae</taxon>
        <taxon>Lentinula</taxon>
    </lineage>
</organism>
<dbReference type="Proteomes" id="UP001150266">
    <property type="component" value="Unassembled WGS sequence"/>
</dbReference>
<feature type="non-terminal residue" evidence="1">
    <location>
        <position position="1"/>
    </location>
</feature>
<evidence type="ECO:0000313" key="1">
    <source>
        <dbReference type="EMBL" id="KAJ4480184.1"/>
    </source>
</evidence>
<proteinExistence type="predicted"/>
<dbReference type="EMBL" id="JAOTPV010000007">
    <property type="protein sequence ID" value="KAJ4480184.1"/>
    <property type="molecule type" value="Genomic_DNA"/>
</dbReference>
<name>A0A9W9ADH7_9AGAR</name>
<protein>
    <submittedName>
        <fullName evidence="1">Uncharacterized protein</fullName>
    </submittedName>
</protein>
<dbReference type="AlphaFoldDB" id="A0A9W9ADH7"/>
<dbReference type="OrthoDB" id="3340343at2759"/>
<sequence length="84" mass="9262">LCDVVHCPSSPANLISIPRLTEAGYHVYFEGNTVKVHSKNGTLLAIGDKISHLYKLRIASQNPTPNSSSSATYAFPAHTWDEWH</sequence>
<reference evidence="1" key="1">
    <citation type="submission" date="2022-08" db="EMBL/GenBank/DDBJ databases">
        <title>A Global Phylogenomic Analysis of the Shiitake Genus Lentinula.</title>
        <authorList>
            <consortium name="DOE Joint Genome Institute"/>
            <person name="Sierra-Patev S."/>
            <person name="Min B."/>
            <person name="Naranjo-Ortiz M."/>
            <person name="Looney B."/>
            <person name="Konkel Z."/>
            <person name="Slot J.C."/>
            <person name="Sakamoto Y."/>
            <person name="Steenwyk J.L."/>
            <person name="Rokas A."/>
            <person name="Carro J."/>
            <person name="Camarero S."/>
            <person name="Ferreira P."/>
            <person name="Molpeceres G."/>
            <person name="Ruiz-Duenas F.J."/>
            <person name="Serrano A."/>
            <person name="Henrissat B."/>
            <person name="Drula E."/>
            <person name="Hughes K.W."/>
            <person name="Mata J.L."/>
            <person name="Ishikawa N.K."/>
            <person name="Vargas-Isla R."/>
            <person name="Ushijima S."/>
            <person name="Smith C.A."/>
            <person name="Ahrendt S."/>
            <person name="Andreopoulos W."/>
            <person name="He G."/>
            <person name="Labutti K."/>
            <person name="Lipzen A."/>
            <person name="Ng V."/>
            <person name="Riley R."/>
            <person name="Sandor L."/>
            <person name="Barry K."/>
            <person name="Martinez A.T."/>
            <person name="Xiao Y."/>
            <person name="Gibbons J.G."/>
            <person name="Terashima K."/>
            <person name="Grigoriev I.V."/>
            <person name="Hibbett D.S."/>
        </authorList>
    </citation>
    <scope>NUCLEOTIDE SEQUENCE</scope>
    <source>
        <strain evidence="1">JLM2183</strain>
    </source>
</reference>